<comment type="caution">
    <text evidence="6">The sequence shown here is derived from an EMBL/GenBank/DDBJ whole genome shotgun (WGS) entry which is preliminary data.</text>
</comment>
<keyword evidence="7" id="KW-1185">Reference proteome</keyword>
<dbReference type="SUPFAM" id="SSF53686">
    <property type="entry name" value="Tryptophan synthase beta subunit-like PLP-dependent enzymes"/>
    <property type="match status" value="1"/>
</dbReference>
<dbReference type="Proteomes" id="UP000276634">
    <property type="component" value="Unassembled WGS sequence"/>
</dbReference>
<proteinExistence type="inferred from homology"/>
<dbReference type="RefSeq" id="WP_211331845.1">
    <property type="nucleotide sequence ID" value="NZ_RJVI01000001.1"/>
</dbReference>
<dbReference type="EMBL" id="RJVI01000001">
    <property type="protein sequence ID" value="ROR34289.1"/>
    <property type="molecule type" value="Genomic_DNA"/>
</dbReference>
<keyword evidence="3" id="KW-0663">Pyridoxal phosphate</keyword>
<dbReference type="PROSITE" id="PS00165">
    <property type="entry name" value="DEHYDRATASE_SER_THR"/>
    <property type="match status" value="1"/>
</dbReference>
<comment type="cofactor">
    <cofactor evidence="1">
        <name>pyridoxal 5'-phosphate</name>
        <dbReference type="ChEBI" id="CHEBI:597326"/>
    </cofactor>
</comment>
<dbReference type="Gene3D" id="3.40.50.1100">
    <property type="match status" value="2"/>
</dbReference>
<dbReference type="GO" id="GO:0006567">
    <property type="term" value="P:L-threonine catabolic process"/>
    <property type="evidence" value="ECO:0007669"/>
    <property type="project" value="TreeGrafter"/>
</dbReference>
<dbReference type="PANTHER" id="PTHR48078">
    <property type="entry name" value="THREONINE DEHYDRATASE, MITOCHONDRIAL-RELATED"/>
    <property type="match status" value="1"/>
</dbReference>
<dbReference type="GO" id="GO:0030170">
    <property type="term" value="F:pyridoxal phosphate binding"/>
    <property type="evidence" value="ECO:0007669"/>
    <property type="project" value="InterPro"/>
</dbReference>
<evidence type="ECO:0000256" key="3">
    <source>
        <dbReference type="ARBA" id="ARBA00022898"/>
    </source>
</evidence>
<comment type="similarity">
    <text evidence="2">Belongs to the serine/threonine dehydratase family.</text>
</comment>
<evidence type="ECO:0000256" key="4">
    <source>
        <dbReference type="ARBA" id="ARBA00023239"/>
    </source>
</evidence>
<feature type="domain" description="Tryptophan synthase beta chain-like PALP" evidence="5">
    <location>
        <begin position="27"/>
        <end position="311"/>
    </location>
</feature>
<sequence>MDGEDGHREGLPDAVAVARAARRLRGRVRRTPLLGCALLDRHLGLRLLVKAESLQHTGSFKIRGALNRILAIPPARRRRGVVAYSSGNHAQAVAAAAAALGVPATVVMPADAPPIKLARTRAHGARIVTYDRRRESREAIGEALSAELGATLVRPYDDPEVIAGQGTVGLEIAAQCEAAGLRPDAVLVPCGGGGLAAGCALALPGTAVLAVEPAACDDTARSLAAGRRVRNPALAATLCDALQAPEPGALTFEINRRLLAGACTVEDREVVRAMAVAAEALHLVLEPSGAAALAAALAGRLPEGTRTAVVVASGGNVEGARLAALLRRAGPVKWL</sequence>
<reference evidence="6 7" key="1">
    <citation type="submission" date="2018-11" db="EMBL/GenBank/DDBJ databases">
        <title>Genomic Encyclopedia of Type Strains, Phase IV (KMG-IV): sequencing the most valuable type-strain genomes for metagenomic binning, comparative biology and taxonomic classification.</title>
        <authorList>
            <person name="Goeker M."/>
        </authorList>
    </citation>
    <scope>NUCLEOTIDE SEQUENCE [LARGE SCALE GENOMIC DNA]</scope>
    <source>
        <strain evidence="6 7">DSM 100275</strain>
    </source>
</reference>
<dbReference type="Pfam" id="PF00291">
    <property type="entry name" value="PALP"/>
    <property type="match status" value="1"/>
</dbReference>
<name>A0A3N1Y653_9GAMM</name>
<dbReference type="InterPro" id="IPR000634">
    <property type="entry name" value="Ser/Thr_deHydtase_PyrdxlP-BS"/>
</dbReference>
<evidence type="ECO:0000256" key="2">
    <source>
        <dbReference type="ARBA" id="ARBA00010869"/>
    </source>
</evidence>
<keyword evidence="4" id="KW-0456">Lyase</keyword>
<dbReference type="AlphaFoldDB" id="A0A3N1Y653"/>
<evidence type="ECO:0000313" key="7">
    <source>
        <dbReference type="Proteomes" id="UP000276634"/>
    </source>
</evidence>
<dbReference type="GO" id="GO:0009097">
    <property type="term" value="P:isoleucine biosynthetic process"/>
    <property type="evidence" value="ECO:0007669"/>
    <property type="project" value="TreeGrafter"/>
</dbReference>
<dbReference type="InterPro" id="IPR036052">
    <property type="entry name" value="TrpB-like_PALP_sf"/>
</dbReference>
<dbReference type="GO" id="GO:0003941">
    <property type="term" value="F:L-serine ammonia-lyase activity"/>
    <property type="evidence" value="ECO:0007669"/>
    <property type="project" value="TreeGrafter"/>
</dbReference>
<dbReference type="GO" id="GO:0004794">
    <property type="term" value="F:threonine deaminase activity"/>
    <property type="evidence" value="ECO:0007669"/>
    <property type="project" value="TreeGrafter"/>
</dbReference>
<dbReference type="InterPro" id="IPR001926">
    <property type="entry name" value="TrpB-like_PALP"/>
</dbReference>
<evidence type="ECO:0000259" key="5">
    <source>
        <dbReference type="Pfam" id="PF00291"/>
    </source>
</evidence>
<dbReference type="FunFam" id="3.40.50.1100:FF:000005">
    <property type="entry name" value="Threonine dehydratase catabolic"/>
    <property type="match status" value="1"/>
</dbReference>
<evidence type="ECO:0000313" key="6">
    <source>
        <dbReference type="EMBL" id="ROR34289.1"/>
    </source>
</evidence>
<dbReference type="PANTHER" id="PTHR48078:SF6">
    <property type="entry name" value="L-THREONINE DEHYDRATASE CATABOLIC TDCB"/>
    <property type="match status" value="1"/>
</dbReference>
<accession>A0A3N1Y653</accession>
<protein>
    <submittedName>
        <fullName evidence="6">Threonine dehydratase</fullName>
    </submittedName>
</protein>
<dbReference type="InterPro" id="IPR050147">
    <property type="entry name" value="Ser/Thr_Dehydratase"/>
</dbReference>
<organism evidence="6 7">
    <name type="scientific">Inmirania thermothiophila</name>
    <dbReference type="NCBI Taxonomy" id="1750597"/>
    <lineage>
        <taxon>Bacteria</taxon>
        <taxon>Pseudomonadati</taxon>
        <taxon>Pseudomonadota</taxon>
        <taxon>Gammaproteobacteria</taxon>
        <taxon>Chromatiales</taxon>
        <taxon>Ectothiorhodospiraceae</taxon>
        <taxon>Inmirania</taxon>
    </lineage>
</organism>
<gene>
    <name evidence="6" type="ORF">EDC57_0185</name>
</gene>
<evidence type="ECO:0000256" key="1">
    <source>
        <dbReference type="ARBA" id="ARBA00001933"/>
    </source>
</evidence>
<dbReference type="GO" id="GO:0006565">
    <property type="term" value="P:L-serine catabolic process"/>
    <property type="evidence" value="ECO:0007669"/>
    <property type="project" value="TreeGrafter"/>
</dbReference>